<feature type="compositionally biased region" description="Polar residues" evidence="1">
    <location>
        <begin position="67"/>
        <end position="82"/>
    </location>
</feature>
<feature type="region of interest" description="Disordered" evidence="1">
    <location>
        <begin position="67"/>
        <end position="89"/>
    </location>
</feature>
<accession>A0A6A4S1J3</accession>
<proteinExistence type="predicted"/>
<evidence type="ECO:0000313" key="2">
    <source>
        <dbReference type="EMBL" id="KAF0026135.1"/>
    </source>
</evidence>
<protein>
    <submittedName>
        <fullName evidence="2">Uncharacterized protein</fullName>
    </submittedName>
</protein>
<feature type="region of interest" description="Disordered" evidence="1">
    <location>
        <begin position="1"/>
        <end position="22"/>
    </location>
</feature>
<evidence type="ECO:0000313" key="3">
    <source>
        <dbReference type="Proteomes" id="UP000438429"/>
    </source>
</evidence>
<feature type="region of interest" description="Disordered" evidence="1">
    <location>
        <begin position="221"/>
        <end position="243"/>
    </location>
</feature>
<dbReference type="AlphaFoldDB" id="A0A6A4S1J3"/>
<evidence type="ECO:0000256" key="1">
    <source>
        <dbReference type="SAM" id="MobiDB-lite"/>
    </source>
</evidence>
<dbReference type="Proteomes" id="UP000438429">
    <property type="component" value="Unassembled WGS sequence"/>
</dbReference>
<sequence>MDYEGSGSPAGSGEQPTEDMIGAQIIDEGHGIQVTGQTWVEPTESALLTTTTQLENDGASEKMATMGISSPISKPGNGTSSLRGMGSEGFDHLTFTGKTSGLESGLESELAADTGSALWSGSGDRSESGFATGAVTSQGSAFETHRISKENQQGPAMPTDQKGLDSAGSLVSPKNDLKLDLIIQNRTDEGQELGSRKSEQNLHFSHEIFNITSRSGKLDGSFDLTKSSHENSTPGDLLTPVEDNNNVETTQVTRGNQLVEVTHLPAGIFYSPHNN</sequence>
<comment type="caution">
    <text evidence="2">The sequence shown here is derived from an EMBL/GenBank/DDBJ whole genome shotgun (WGS) entry which is preliminary data.</text>
</comment>
<dbReference type="EMBL" id="VEVO01000019">
    <property type="protein sequence ID" value="KAF0026135.1"/>
    <property type="molecule type" value="Genomic_DNA"/>
</dbReference>
<organism evidence="2 3">
    <name type="scientific">Scophthalmus maximus</name>
    <name type="common">Turbot</name>
    <name type="synonym">Psetta maxima</name>
    <dbReference type="NCBI Taxonomy" id="52904"/>
    <lineage>
        <taxon>Eukaryota</taxon>
        <taxon>Metazoa</taxon>
        <taxon>Chordata</taxon>
        <taxon>Craniata</taxon>
        <taxon>Vertebrata</taxon>
        <taxon>Euteleostomi</taxon>
        <taxon>Actinopterygii</taxon>
        <taxon>Neopterygii</taxon>
        <taxon>Teleostei</taxon>
        <taxon>Neoteleostei</taxon>
        <taxon>Acanthomorphata</taxon>
        <taxon>Carangaria</taxon>
        <taxon>Pleuronectiformes</taxon>
        <taxon>Pleuronectoidei</taxon>
        <taxon>Scophthalmidae</taxon>
        <taxon>Scophthalmus</taxon>
    </lineage>
</organism>
<feature type="region of interest" description="Disordered" evidence="1">
    <location>
        <begin position="116"/>
        <end position="171"/>
    </location>
</feature>
<name>A0A6A4S1J3_SCOMX</name>
<reference evidence="2 3" key="1">
    <citation type="submission" date="2019-06" db="EMBL/GenBank/DDBJ databases">
        <title>Draft genomes of female and male turbot (Scophthalmus maximus).</title>
        <authorList>
            <person name="Xu H."/>
            <person name="Xu X.-W."/>
            <person name="Shao C."/>
            <person name="Chen S."/>
        </authorList>
    </citation>
    <scope>NUCLEOTIDE SEQUENCE [LARGE SCALE GENOMIC DNA]</scope>
    <source>
        <strain evidence="2">Ysfricsl-2016a</strain>
        <tissue evidence="2">Blood</tissue>
    </source>
</reference>
<gene>
    <name evidence="2" type="ORF">F2P81_020872</name>
</gene>